<gene>
    <name evidence="10" type="primary">LOC116290875</name>
</gene>
<keyword evidence="9" id="KW-1185">Reference proteome</keyword>
<dbReference type="Pfam" id="PF02902">
    <property type="entry name" value="Peptidase_C48"/>
    <property type="match status" value="1"/>
</dbReference>
<dbReference type="Proteomes" id="UP000515163">
    <property type="component" value="Unplaced"/>
</dbReference>
<dbReference type="InterPro" id="IPR011011">
    <property type="entry name" value="Znf_FYVE_PHD"/>
</dbReference>
<evidence type="ECO:0000313" key="10">
    <source>
        <dbReference type="RefSeq" id="XP_031553855.1"/>
    </source>
</evidence>
<evidence type="ECO:0000256" key="6">
    <source>
        <dbReference type="ARBA" id="ARBA00022833"/>
    </source>
</evidence>
<evidence type="ECO:0000256" key="2">
    <source>
        <dbReference type="ARBA" id="ARBA00022670"/>
    </source>
</evidence>
<dbReference type="GO" id="GO:0006508">
    <property type="term" value="P:proteolysis"/>
    <property type="evidence" value="ECO:0007669"/>
    <property type="project" value="UniProtKB-KW"/>
</dbReference>
<evidence type="ECO:0000256" key="4">
    <source>
        <dbReference type="ARBA" id="ARBA00022771"/>
    </source>
</evidence>
<dbReference type="Gene3D" id="3.40.395.10">
    <property type="entry name" value="Adenoviral Proteinase, Chain A"/>
    <property type="match status" value="1"/>
</dbReference>
<dbReference type="PROSITE" id="PS50016">
    <property type="entry name" value="ZF_PHD_2"/>
    <property type="match status" value="1"/>
</dbReference>
<dbReference type="InterPro" id="IPR013083">
    <property type="entry name" value="Znf_RING/FYVE/PHD"/>
</dbReference>
<dbReference type="OrthoDB" id="10054020at2759"/>
<keyword evidence="3" id="KW-0479">Metal-binding</keyword>
<sequence>MLSDISINITQNLLHGQFSTCQGLEDTTLGNFLQYSICNGEFAQILFTGHQHWVCASNIGCQKGEINIYDSSNHGNVSSYVKKQVAAILHEEGPEITINIKSVQQQQNGTDCGVFSIAFLTSLLHGGDPATRTYRNNKLREHLLTCILNGYVTPFPEDQGLRVRRCKERKLQIQLFCTCRMPWDEMDERRKDTQIISCDTCGKWFHCSCEQIPDIVFQEQSFWQCSVCSSCLKTRIKKNNGPLI</sequence>
<evidence type="ECO:0000256" key="1">
    <source>
        <dbReference type="ARBA" id="ARBA00005234"/>
    </source>
</evidence>
<proteinExistence type="inferred from homology"/>
<keyword evidence="4 7" id="KW-0863">Zinc-finger</keyword>
<keyword evidence="6" id="KW-0862">Zinc</keyword>
<dbReference type="Gene3D" id="3.30.40.10">
    <property type="entry name" value="Zinc/RING finger domain, C3HC4 (zinc finger)"/>
    <property type="match status" value="1"/>
</dbReference>
<dbReference type="PANTHER" id="PTHR34718:SF2">
    <property type="entry name" value="PHD-TYPE DOMAIN-CONTAINING PROTEIN"/>
    <property type="match status" value="1"/>
</dbReference>
<dbReference type="PROSITE" id="PS01359">
    <property type="entry name" value="ZF_PHD_1"/>
    <property type="match status" value="1"/>
</dbReference>
<name>A0A6P8HMI1_ACTTE</name>
<dbReference type="InterPro" id="IPR019787">
    <property type="entry name" value="Znf_PHD-finger"/>
</dbReference>
<dbReference type="GO" id="GO:0008270">
    <property type="term" value="F:zinc ion binding"/>
    <property type="evidence" value="ECO:0007669"/>
    <property type="project" value="UniProtKB-KW"/>
</dbReference>
<dbReference type="SUPFAM" id="SSF57903">
    <property type="entry name" value="FYVE/PHD zinc finger"/>
    <property type="match status" value="1"/>
</dbReference>
<dbReference type="SUPFAM" id="SSF54001">
    <property type="entry name" value="Cysteine proteinases"/>
    <property type="match status" value="1"/>
</dbReference>
<dbReference type="RefSeq" id="XP_031553855.1">
    <property type="nucleotide sequence ID" value="XM_031697995.1"/>
</dbReference>
<evidence type="ECO:0000256" key="3">
    <source>
        <dbReference type="ARBA" id="ARBA00022723"/>
    </source>
</evidence>
<organism evidence="9 10">
    <name type="scientific">Actinia tenebrosa</name>
    <name type="common">Australian red waratah sea anemone</name>
    <dbReference type="NCBI Taxonomy" id="6105"/>
    <lineage>
        <taxon>Eukaryota</taxon>
        <taxon>Metazoa</taxon>
        <taxon>Cnidaria</taxon>
        <taxon>Anthozoa</taxon>
        <taxon>Hexacorallia</taxon>
        <taxon>Actiniaria</taxon>
        <taxon>Actiniidae</taxon>
        <taxon>Actinia</taxon>
    </lineage>
</organism>
<keyword evidence="2" id="KW-0645">Protease</keyword>
<evidence type="ECO:0000256" key="7">
    <source>
        <dbReference type="PROSITE-ProRule" id="PRU00146"/>
    </source>
</evidence>
<dbReference type="InterPro" id="IPR019786">
    <property type="entry name" value="Zinc_finger_PHD-type_CS"/>
</dbReference>
<dbReference type="InParanoid" id="A0A6P8HMI1"/>
<feature type="domain" description="PHD-type" evidence="8">
    <location>
        <begin position="174"/>
        <end position="231"/>
    </location>
</feature>
<evidence type="ECO:0000259" key="8">
    <source>
        <dbReference type="PROSITE" id="PS50016"/>
    </source>
</evidence>
<comment type="similarity">
    <text evidence="1">Belongs to the peptidase C48 family.</text>
</comment>
<dbReference type="KEGG" id="aten:116290875"/>
<evidence type="ECO:0000313" key="9">
    <source>
        <dbReference type="Proteomes" id="UP000515163"/>
    </source>
</evidence>
<protein>
    <submittedName>
        <fullName evidence="10">Uncharacterized protein LOC116290875</fullName>
    </submittedName>
</protein>
<dbReference type="GeneID" id="116290875"/>
<dbReference type="GO" id="GO:0008234">
    <property type="term" value="F:cysteine-type peptidase activity"/>
    <property type="evidence" value="ECO:0007669"/>
    <property type="project" value="InterPro"/>
</dbReference>
<evidence type="ECO:0000256" key="5">
    <source>
        <dbReference type="ARBA" id="ARBA00022801"/>
    </source>
</evidence>
<accession>A0A6P8HMI1</accession>
<dbReference type="PANTHER" id="PTHR34718">
    <property type="entry name" value="PHD-TYPE DOMAIN-CONTAINING PROTEIN"/>
    <property type="match status" value="1"/>
</dbReference>
<dbReference type="InterPro" id="IPR003653">
    <property type="entry name" value="Peptidase_C48_C"/>
</dbReference>
<dbReference type="AlphaFoldDB" id="A0A6P8HMI1"/>
<dbReference type="CDD" id="cd15489">
    <property type="entry name" value="PHD_SF"/>
    <property type="match status" value="1"/>
</dbReference>
<dbReference type="InterPro" id="IPR001965">
    <property type="entry name" value="Znf_PHD"/>
</dbReference>
<reference evidence="10" key="1">
    <citation type="submission" date="2025-08" db="UniProtKB">
        <authorList>
            <consortium name="RefSeq"/>
        </authorList>
    </citation>
    <scope>IDENTIFICATION</scope>
    <source>
        <tissue evidence="10">Tentacle</tissue>
    </source>
</reference>
<dbReference type="SMART" id="SM00249">
    <property type="entry name" value="PHD"/>
    <property type="match status" value="1"/>
</dbReference>
<dbReference type="InterPro" id="IPR038765">
    <property type="entry name" value="Papain-like_cys_pep_sf"/>
</dbReference>
<keyword evidence="5" id="KW-0378">Hydrolase</keyword>
<dbReference type="Pfam" id="PF00628">
    <property type="entry name" value="PHD"/>
    <property type="match status" value="1"/>
</dbReference>